<evidence type="ECO:0000259" key="9">
    <source>
        <dbReference type="Pfam" id="PF22638"/>
    </source>
</evidence>
<evidence type="ECO:0000313" key="11">
    <source>
        <dbReference type="Proteomes" id="UP000228945"/>
    </source>
</evidence>
<evidence type="ECO:0000259" key="7">
    <source>
        <dbReference type="Pfam" id="PF00460"/>
    </source>
</evidence>
<dbReference type="InterPro" id="IPR010930">
    <property type="entry name" value="Flg_bb/hook_C_dom"/>
</dbReference>
<dbReference type="InterPro" id="IPR053927">
    <property type="entry name" value="FlgK_helical"/>
</dbReference>
<accession>A0A2D2AV07</accession>
<evidence type="ECO:0000256" key="1">
    <source>
        <dbReference type="ARBA" id="ARBA00004117"/>
    </source>
</evidence>
<keyword evidence="10" id="KW-0966">Cell projection</keyword>
<evidence type="ECO:0000259" key="8">
    <source>
        <dbReference type="Pfam" id="PF06429"/>
    </source>
</evidence>
<evidence type="ECO:0000256" key="5">
    <source>
        <dbReference type="ARBA" id="ARBA00022525"/>
    </source>
</evidence>
<dbReference type="PANTHER" id="PTHR30033:SF2">
    <property type="entry name" value="FLAGELLAR HOOK PROTEIN"/>
    <property type="match status" value="1"/>
</dbReference>
<dbReference type="PANTHER" id="PTHR30033">
    <property type="entry name" value="FLAGELLAR HOOK-ASSOCIATED PROTEIN 1"/>
    <property type="match status" value="1"/>
</dbReference>
<dbReference type="OrthoDB" id="7181295at2"/>
<evidence type="ECO:0000256" key="2">
    <source>
        <dbReference type="ARBA" id="ARBA00004613"/>
    </source>
</evidence>
<dbReference type="GO" id="GO:0005198">
    <property type="term" value="F:structural molecule activity"/>
    <property type="evidence" value="ECO:0007669"/>
    <property type="project" value="InterPro"/>
</dbReference>
<dbReference type="RefSeq" id="WP_099621096.1">
    <property type="nucleotide sequence ID" value="NZ_CP024201.1"/>
</dbReference>
<keyword evidence="6" id="KW-0975">Bacterial flagellum</keyword>
<dbReference type="InterPro" id="IPR002371">
    <property type="entry name" value="FlgK"/>
</dbReference>
<dbReference type="Pfam" id="PF22638">
    <property type="entry name" value="FlgK_D1"/>
    <property type="match status" value="1"/>
</dbReference>
<reference evidence="10 11" key="1">
    <citation type="submission" date="2017-10" db="EMBL/GenBank/DDBJ databases">
        <title>Genome sequence of Caulobacter mirabilis FWC38.</title>
        <authorList>
            <person name="Fiebig A."/>
            <person name="Crosson S."/>
        </authorList>
    </citation>
    <scope>NUCLEOTIDE SEQUENCE [LARGE SCALE GENOMIC DNA]</scope>
    <source>
        <strain evidence="10 11">FWC 38</strain>
    </source>
</reference>
<keyword evidence="10" id="KW-0969">Cilium</keyword>
<evidence type="ECO:0000256" key="4">
    <source>
        <dbReference type="ARBA" id="ARBA00016244"/>
    </source>
</evidence>
<dbReference type="PRINTS" id="PR01005">
    <property type="entry name" value="FLGHOOKAP1"/>
</dbReference>
<dbReference type="GO" id="GO:0009425">
    <property type="term" value="C:bacterial-type flagellum basal body"/>
    <property type="evidence" value="ECO:0007669"/>
    <property type="project" value="UniProtKB-SubCell"/>
</dbReference>
<dbReference type="GO" id="GO:0044780">
    <property type="term" value="P:bacterial-type flagellum assembly"/>
    <property type="evidence" value="ECO:0007669"/>
    <property type="project" value="InterPro"/>
</dbReference>
<keyword evidence="5" id="KW-0964">Secreted</keyword>
<proteinExistence type="inferred from homology"/>
<dbReference type="GO" id="GO:0005576">
    <property type="term" value="C:extracellular region"/>
    <property type="evidence" value="ECO:0007669"/>
    <property type="project" value="UniProtKB-SubCell"/>
</dbReference>
<dbReference type="EMBL" id="CP024201">
    <property type="protein sequence ID" value="ATQ41839.1"/>
    <property type="molecule type" value="Genomic_DNA"/>
</dbReference>
<dbReference type="Proteomes" id="UP000228945">
    <property type="component" value="Chromosome"/>
</dbReference>
<keyword evidence="10" id="KW-0282">Flagellum</keyword>
<sequence length="709" mass="72254">MSLSAIMSAANSGLNAAQTGLRAVSDNIANVNTPGYVRKLVDQRPLVSAGMGVGVDIAQIRRAADQFLQRAALTARASSAEANVVSQNMDRVQALFGDPSGKSSFFSRLDDIYTAFSAAANDPSSAIRRDQAIDGVSDFLSEAKRIGASLKDLQTEADSRISANIERVNQLLGQIEGLNGDISRAKIQGGDATGSENIQSQLIDELSGLMDVNVSQRGNGGVVIRASDGAALAGAGGAAKLSYVRKEGVSGEIAVTLPGSSQAQTIMGKITGGEIRGLMDLRDKELPAISEQLSEFVTRAVDELNRAHNASSPVPAPNKLTGRNTGLDLSTAVGGFTGKTTVAVLDANGMITRQVEIDFDAGTMSVGGVPGSTPFTPASFLGTLNTALGGQATASFANGALSLTGAAGRGVAISDDATTPAQKAGKGFSHFFGLNDLVTSKGFTNYETGLKPTDAHGFTAGQTISLRIADGTGSRIRDVSVAVPAGGTMQDLLDALNSPTGGVGLYGQYSLDADGALSFKASGGNGASISVVQDNTVHGGPGGPSMSQLFGIGAAQRSGRINTLEVRTDIAANPASLGLAKLDLAQAAAGKPALAVGDGRGAILLSKAGETMAKFDAVGGTAAASMTVSRYASEFAGSIGRKSDAAASREEIAKSVATEANARRTSAEAVNLDQELISMTTYQQAFAASARLVQASKDMYDVLLAMTGN</sequence>
<dbReference type="NCBIfam" id="TIGR02492">
    <property type="entry name" value="flgK_ends"/>
    <property type="match status" value="1"/>
</dbReference>
<comment type="similarity">
    <text evidence="3">Belongs to the flagella basal body rod proteins family.</text>
</comment>
<dbReference type="InterPro" id="IPR001444">
    <property type="entry name" value="Flag_bb_rod_N"/>
</dbReference>
<name>A0A2D2AV07_9CAUL</name>
<dbReference type="Pfam" id="PF06429">
    <property type="entry name" value="Flg_bbr_C"/>
    <property type="match status" value="1"/>
</dbReference>
<dbReference type="AlphaFoldDB" id="A0A2D2AV07"/>
<feature type="domain" description="Flagellar hook-associated protein FlgK helical" evidence="9">
    <location>
        <begin position="89"/>
        <end position="310"/>
    </location>
</feature>
<feature type="domain" description="Flagellar basal-body/hook protein C-terminal" evidence="8">
    <location>
        <begin position="669"/>
        <end position="705"/>
    </location>
</feature>
<evidence type="ECO:0000256" key="3">
    <source>
        <dbReference type="ARBA" id="ARBA00009677"/>
    </source>
</evidence>
<evidence type="ECO:0000313" key="10">
    <source>
        <dbReference type="EMBL" id="ATQ41839.1"/>
    </source>
</evidence>
<organism evidence="10 11">
    <name type="scientific">Caulobacter mirabilis</name>
    <dbReference type="NCBI Taxonomy" id="69666"/>
    <lineage>
        <taxon>Bacteria</taxon>
        <taxon>Pseudomonadati</taxon>
        <taxon>Pseudomonadota</taxon>
        <taxon>Alphaproteobacteria</taxon>
        <taxon>Caulobacterales</taxon>
        <taxon>Caulobacteraceae</taxon>
        <taxon>Caulobacter</taxon>
    </lineage>
</organism>
<dbReference type="InterPro" id="IPR019776">
    <property type="entry name" value="Flagellar_basal_body_rod_CS"/>
</dbReference>
<dbReference type="Pfam" id="PF00460">
    <property type="entry name" value="Flg_bb_rod"/>
    <property type="match status" value="1"/>
</dbReference>
<comment type="subcellular location">
    <subcellularLocation>
        <location evidence="1">Bacterial flagellum basal body</location>
    </subcellularLocation>
    <subcellularLocation>
        <location evidence="2">Secreted</location>
    </subcellularLocation>
</comment>
<dbReference type="SUPFAM" id="SSF64518">
    <property type="entry name" value="Phase 1 flagellin"/>
    <property type="match status" value="1"/>
</dbReference>
<dbReference type="KEGG" id="cmb:CSW64_05140"/>
<gene>
    <name evidence="10" type="primary">flgK</name>
    <name evidence="10" type="ORF">CSW64_05140</name>
</gene>
<feature type="domain" description="Flagellar basal body rod protein N-terminal" evidence="7">
    <location>
        <begin position="9"/>
        <end position="36"/>
    </location>
</feature>
<dbReference type="GO" id="GO:0009424">
    <property type="term" value="C:bacterial-type flagellum hook"/>
    <property type="evidence" value="ECO:0007669"/>
    <property type="project" value="InterPro"/>
</dbReference>
<protein>
    <recommendedName>
        <fullName evidence="4">Flagellar hook-associated protein 1</fullName>
    </recommendedName>
</protein>
<evidence type="ECO:0000256" key="6">
    <source>
        <dbReference type="ARBA" id="ARBA00023143"/>
    </source>
</evidence>
<dbReference type="PROSITE" id="PS00588">
    <property type="entry name" value="FLAGELLA_BB_ROD"/>
    <property type="match status" value="1"/>
</dbReference>
<keyword evidence="11" id="KW-1185">Reference proteome</keyword>